<dbReference type="PANTHER" id="PTHR12786:SF2">
    <property type="entry name" value="SPLICING FACTOR 3A SUBUNIT 3"/>
    <property type="match status" value="1"/>
</dbReference>
<evidence type="ECO:0000256" key="4">
    <source>
        <dbReference type="ARBA" id="ARBA00022723"/>
    </source>
</evidence>
<keyword evidence="3" id="KW-0597">Phosphoprotein</keyword>
<protein>
    <recommendedName>
        <fullName evidence="8">Matrin-type domain-containing protein</fullName>
    </recommendedName>
</protein>
<comment type="caution">
    <text evidence="9">The sequence shown here is derived from an EMBL/GenBank/DDBJ whole genome shotgun (WGS) entry which is preliminary data.</text>
</comment>
<evidence type="ECO:0000313" key="10">
    <source>
        <dbReference type="Proteomes" id="UP000053447"/>
    </source>
</evidence>
<dbReference type="Gene3D" id="3.30.160.60">
    <property type="entry name" value="Classic Zinc Finger"/>
    <property type="match status" value="1"/>
</dbReference>
<keyword evidence="4" id="KW-0479">Metal-binding</keyword>
<evidence type="ECO:0000256" key="7">
    <source>
        <dbReference type="ARBA" id="ARBA00023242"/>
    </source>
</evidence>
<dbReference type="InterPro" id="IPR051421">
    <property type="entry name" value="RNA_Proc_DNA_Dmg_Regulator"/>
</dbReference>
<evidence type="ECO:0000313" key="9">
    <source>
        <dbReference type="EMBL" id="KTW32372.1"/>
    </source>
</evidence>
<gene>
    <name evidence="9" type="ORF">T551_00462</name>
</gene>
<accession>A0A0W4ZVH5</accession>
<dbReference type="Pfam" id="PF12108">
    <property type="entry name" value="SF3a60_bindingd"/>
    <property type="match status" value="1"/>
</dbReference>
<dbReference type="GO" id="GO:0003723">
    <property type="term" value="F:RNA binding"/>
    <property type="evidence" value="ECO:0007669"/>
    <property type="project" value="InterPro"/>
</dbReference>
<evidence type="ECO:0000256" key="1">
    <source>
        <dbReference type="ARBA" id="ARBA00004123"/>
    </source>
</evidence>
<evidence type="ECO:0000259" key="8">
    <source>
        <dbReference type="PROSITE" id="PS50171"/>
    </source>
</evidence>
<dbReference type="AlphaFoldDB" id="A0A0W4ZVH5"/>
<reference evidence="10" key="1">
    <citation type="journal article" date="2016" name="Nat. Commun.">
        <title>Genome analysis of three Pneumocystis species reveals adaptation mechanisms to life exclusively in mammalian hosts.</title>
        <authorList>
            <person name="Ma L."/>
            <person name="Chen Z."/>
            <person name="Huang D.W."/>
            <person name="Kutty G."/>
            <person name="Ishihara M."/>
            <person name="Wang H."/>
            <person name="Abouelleil A."/>
            <person name="Bishop L."/>
            <person name="Davey E."/>
            <person name="Deng R."/>
            <person name="Deng X."/>
            <person name="Fan L."/>
            <person name="Fantoni G."/>
            <person name="Fitzgerald M."/>
            <person name="Gogineni E."/>
            <person name="Goldberg J.M."/>
            <person name="Handley G."/>
            <person name="Hu X."/>
            <person name="Huber C."/>
            <person name="Jiao X."/>
            <person name="Jones K."/>
            <person name="Levin J.Z."/>
            <person name="Liu Y."/>
            <person name="Macdonald P."/>
            <person name="Melnikov A."/>
            <person name="Raley C."/>
            <person name="Sassi M."/>
            <person name="Sherman B.T."/>
            <person name="Song X."/>
            <person name="Sykes S."/>
            <person name="Tran B."/>
            <person name="Walsh L."/>
            <person name="Xia Y."/>
            <person name="Yang J."/>
            <person name="Young S."/>
            <person name="Zeng Q."/>
            <person name="Zheng X."/>
            <person name="Stephens R."/>
            <person name="Nusbaum C."/>
            <person name="Birren B.W."/>
            <person name="Azadi P."/>
            <person name="Lempicki R.A."/>
            <person name="Cuomo C.A."/>
            <person name="Kovacs J.A."/>
        </authorList>
    </citation>
    <scope>NUCLEOTIDE SEQUENCE [LARGE SCALE GENOMIC DNA]</scope>
    <source>
        <strain evidence="10">RU7</strain>
    </source>
</reference>
<comment type="similarity">
    <text evidence="2">Belongs to the SF3A3 family.</text>
</comment>
<dbReference type="InterPro" id="IPR003604">
    <property type="entry name" value="Matrin/U1-like-C_Znf_C2H2"/>
</dbReference>
<dbReference type="InterPro" id="IPR031774">
    <property type="entry name" value="SF3A3_dom"/>
</dbReference>
<evidence type="ECO:0000256" key="2">
    <source>
        <dbReference type="ARBA" id="ARBA00008776"/>
    </source>
</evidence>
<dbReference type="InterPro" id="IPR000690">
    <property type="entry name" value="Matrin/U1-C_Znf_C2H2"/>
</dbReference>
<dbReference type="PROSITE" id="PS50171">
    <property type="entry name" value="ZF_MATRIN"/>
    <property type="match status" value="1"/>
</dbReference>
<sequence>MESLLERQRAYHEDIERLEQAIADRLLKESSKIKDRLSQEHDVAKFLDRIAEQSKKLLDIYTNKDKTQSINETLTASGSEFEEFYRQLKEIKDFHRRYPNEKVENFEELYKKRPEDEDGLKFILSINQDLTCVEISKIFSGEESYGRFLDLNTLHEQWLNLKGVKYISYTKYLDFYDKFSSINSRIKNENYFKYLTDLESYLESFYKRINPLQDHNKIFSTIEADFNKEWDSGKLLESIVPTVNTGLISEDIFCDACNKNYSKKSVYDAHLMSKKHKKAEEAKKNINKEDEIINNSNGVQRHPKIDILKKRVISKKEYFIQRLSLLLNAEREATKRNVVRKQTLTDRERQAELEATESEETIVEETKDEDRIWNPLKLPLGWDGKPIPYWLWKLHGLGVEYPCEICGNFIYMGRKAFDKHFMEWRHVHGLRCLGIQNSILFKEITSIDDALALWEKLKLDKKNNDRLLESTIEMEDDQGNVMSEKVYNDLKNQGLL</sequence>
<dbReference type="InterPro" id="IPR021966">
    <property type="entry name" value="SF3a60_bindingd"/>
</dbReference>
<dbReference type="InterPro" id="IPR024598">
    <property type="entry name" value="SF3a60/Prp9_C"/>
</dbReference>
<dbReference type="VEuPathDB" id="FungiDB:T551_00462"/>
<dbReference type="GO" id="GO:0000398">
    <property type="term" value="P:mRNA splicing, via spliceosome"/>
    <property type="evidence" value="ECO:0007669"/>
    <property type="project" value="InterPro"/>
</dbReference>
<dbReference type="Pfam" id="PF12874">
    <property type="entry name" value="zf-met"/>
    <property type="match status" value="1"/>
</dbReference>
<dbReference type="PANTHER" id="PTHR12786">
    <property type="entry name" value="SPLICING FACTOR SF3A-RELATED"/>
    <property type="match status" value="1"/>
</dbReference>
<dbReference type="GeneID" id="28938983"/>
<dbReference type="SUPFAM" id="SSF57667">
    <property type="entry name" value="beta-beta-alpha zinc fingers"/>
    <property type="match status" value="1"/>
</dbReference>
<proteinExistence type="inferred from homology"/>
<dbReference type="GO" id="GO:0008270">
    <property type="term" value="F:zinc ion binding"/>
    <property type="evidence" value="ECO:0007669"/>
    <property type="project" value="UniProtKB-KW"/>
</dbReference>
<keyword evidence="10" id="KW-1185">Reference proteome</keyword>
<dbReference type="SMART" id="SM00355">
    <property type="entry name" value="ZnF_C2H2"/>
    <property type="match status" value="2"/>
</dbReference>
<evidence type="ECO:0000256" key="6">
    <source>
        <dbReference type="ARBA" id="ARBA00022833"/>
    </source>
</evidence>
<evidence type="ECO:0000256" key="5">
    <source>
        <dbReference type="ARBA" id="ARBA00022771"/>
    </source>
</evidence>
<dbReference type="GO" id="GO:0005681">
    <property type="term" value="C:spliceosomal complex"/>
    <property type="evidence" value="ECO:0007669"/>
    <property type="project" value="InterPro"/>
</dbReference>
<dbReference type="eggNOG" id="KOG2636">
    <property type="taxonomic scope" value="Eukaryota"/>
</dbReference>
<keyword evidence="7" id="KW-0539">Nucleus</keyword>
<name>A0A0W4ZVH5_PNEJ7</name>
<feature type="domain" description="Matrin-type" evidence="8">
    <location>
        <begin position="401"/>
        <end position="432"/>
    </location>
</feature>
<dbReference type="Pfam" id="PF16837">
    <property type="entry name" value="SF3A3"/>
    <property type="match status" value="1"/>
</dbReference>
<dbReference type="InterPro" id="IPR013087">
    <property type="entry name" value="Znf_C2H2_type"/>
</dbReference>
<dbReference type="EMBL" id="LFWA01000002">
    <property type="protein sequence ID" value="KTW32372.1"/>
    <property type="molecule type" value="Genomic_DNA"/>
</dbReference>
<dbReference type="InterPro" id="IPR036236">
    <property type="entry name" value="Znf_C2H2_sf"/>
</dbReference>
<organism evidence="9 10">
    <name type="scientific">Pneumocystis jirovecii (strain RU7)</name>
    <name type="common">Human pneumocystis pneumonia agent</name>
    <dbReference type="NCBI Taxonomy" id="1408657"/>
    <lineage>
        <taxon>Eukaryota</taxon>
        <taxon>Fungi</taxon>
        <taxon>Dikarya</taxon>
        <taxon>Ascomycota</taxon>
        <taxon>Taphrinomycotina</taxon>
        <taxon>Pneumocystomycetes</taxon>
        <taxon>Pneumocystaceae</taxon>
        <taxon>Pneumocystis</taxon>
    </lineage>
</organism>
<dbReference type="Proteomes" id="UP000053447">
    <property type="component" value="Unassembled WGS sequence"/>
</dbReference>
<dbReference type="STRING" id="1408657.A0A0W4ZVH5"/>
<dbReference type="Pfam" id="PF11931">
    <property type="entry name" value="SF3a60_Prp9_C"/>
    <property type="match status" value="1"/>
</dbReference>
<dbReference type="RefSeq" id="XP_018231064.1">
    <property type="nucleotide sequence ID" value="XM_018372728.1"/>
</dbReference>
<comment type="subcellular location">
    <subcellularLocation>
        <location evidence="1">Nucleus</location>
    </subcellularLocation>
</comment>
<evidence type="ECO:0000256" key="3">
    <source>
        <dbReference type="ARBA" id="ARBA00022553"/>
    </source>
</evidence>
<dbReference type="OrthoDB" id="2160351at2759"/>
<keyword evidence="5" id="KW-0863">Zinc-finger</keyword>
<dbReference type="GO" id="GO:0005686">
    <property type="term" value="C:U2 snRNP"/>
    <property type="evidence" value="ECO:0007669"/>
    <property type="project" value="EnsemblFungi"/>
</dbReference>
<keyword evidence="6" id="KW-0862">Zinc</keyword>
<dbReference type="PROSITE" id="PS00028">
    <property type="entry name" value="ZINC_FINGER_C2H2_1"/>
    <property type="match status" value="1"/>
</dbReference>
<dbReference type="SMART" id="SM00451">
    <property type="entry name" value="ZnF_U1"/>
    <property type="match status" value="1"/>
</dbReference>